<protein>
    <submittedName>
        <fullName evidence="1">Uncharacterized protein</fullName>
    </submittedName>
</protein>
<evidence type="ECO:0000313" key="2">
    <source>
        <dbReference type="Proteomes" id="UP000078200"/>
    </source>
</evidence>
<accession>A0A1A9UX01</accession>
<dbReference type="Proteomes" id="UP000078200">
    <property type="component" value="Unassembled WGS sequence"/>
</dbReference>
<dbReference type="EnsemblMetazoa" id="GAUT018535-RA">
    <property type="protein sequence ID" value="GAUT018535-PA"/>
    <property type="gene ID" value="GAUT018535"/>
</dbReference>
<dbReference type="AlphaFoldDB" id="A0A1A9UX01"/>
<dbReference type="PROSITE" id="PS51257">
    <property type="entry name" value="PROKAR_LIPOPROTEIN"/>
    <property type="match status" value="1"/>
</dbReference>
<name>A0A1A9UX01_GLOAU</name>
<reference evidence="1" key="1">
    <citation type="submission" date="2020-05" db="UniProtKB">
        <authorList>
            <consortium name="EnsemblMetazoa"/>
        </authorList>
    </citation>
    <scope>IDENTIFICATION</scope>
    <source>
        <strain evidence="1">TTRI</strain>
    </source>
</reference>
<organism evidence="1 2">
    <name type="scientific">Glossina austeni</name>
    <name type="common">Savannah tsetse fly</name>
    <dbReference type="NCBI Taxonomy" id="7395"/>
    <lineage>
        <taxon>Eukaryota</taxon>
        <taxon>Metazoa</taxon>
        <taxon>Ecdysozoa</taxon>
        <taxon>Arthropoda</taxon>
        <taxon>Hexapoda</taxon>
        <taxon>Insecta</taxon>
        <taxon>Pterygota</taxon>
        <taxon>Neoptera</taxon>
        <taxon>Endopterygota</taxon>
        <taxon>Diptera</taxon>
        <taxon>Brachycera</taxon>
        <taxon>Muscomorpha</taxon>
        <taxon>Hippoboscoidea</taxon>
        <taxon>Glossinidae</taxon>
        <taxon>Glossina</taxon>
    </lineage>
</organism>
<dbReference type="VEuPathDB" id="VectorBase:GAUT018535"/>
<sequence>MLFLTTKYSHFSQYTAIFGGNSAAAACCYCSRCFTNNSGDQFRIRKIGVDGGDRQNNLNALNQQKTQLRTLTMLCILAFINIGSTFQRSGEAELVIEARRKIHRPNEDDFGKPKSKMGNM</sequence>
<proteinExistence type="predicted"/>
<evidence type="ECO:0000313" key="1">
    <source>
        <dbReference type="EnsemblMetazoa" id="GAUT018535-PA"/>
    </source>
</evidence>
<keyword evidence="2" id="KW-1185">Reference proteome</keyword>